<evidence type="ECO:0000313" key="4">
    <source>
        <dbReference type="Proteomes" id="UP000662873"/>
    </source>
</evidence>
<evidence type="ECO:0000313" key="3">
    <source>
        <dbReference type="EMBL" id="BBO23460.1"/>
    </source>
</evidence>
<evidence type="ECO:0000256" key="2">
    <source>
        <dbReference type="SAM" id="Phobius"/>
    </source>
</evidence>
<proteinExistence type="predicted"/>
<feature type="transmembrane region" description="Helical" evidence="2">
    <location>
        <begin position="39"/>
        <end position="61"/>
    </location>
</feature>
<dbReference type="KEGG" id="npy:NPRO_10550"/>
<keyword evidence="2" id="KW-1133">Transmembrane helix</keyword>
<keyword evidence="2" id="KW-0812">Transmembrane</keyword>
<feature type="compositionally biased region" description="Polar residues" evidence="1">
    <location>
        <begin position="1"/>
        <end position="10"/>
    </location>
</feature>
<protein>
    <submittedName>
        <fullName evidence="3">Uncharacterized protein</fullName>
    </submittedName>
</protein>
<sequence>MPDSQDSPNSYDARGGPPPTSLWRVLTETVIGDVDGLAWMGWVIGAVALCVGLVYVFAYVLG</sequence>
<feature type="region of interest" description="Disordered" evidence="1">
    <location>
        <begin position="1"/>
        <end position="20"/>
    </location>
</feature>
<dbReference type="AlphaFoldDB" id="A0A809R7E9"/>
<gene>
    <name evidence="3" type="ORF">NPRO_10550</name>
</gene>
<evidence type="ECO:0000256" key="1">
    <source>
        <dbReference type="SAM" id="MobiDB-lite"/>
    </source>
</evidence>
<dbReference type="EMBL" id="AP021858">
    <property type="protein sequence ID" value="BBO23460.1"/>
    <property type="molecule type" value="Genomic_DNA"/>
</dbReference>
<reference evidence="3" key="1">
    <citation type="journal article" name="DNA Res.">
        <title>The physiological potential of anammox bacteria as revealed by their core genome structure.</title>
        <authorList>
            <person name="Okubo T."/>
            <person name="Toyoda A."/>
            <person name="Fukuhara K."/>
            <person name="Uchiyama I."/>
            <person name="Harigaya Y."/>
            <person name="Kuroiwa M."/>
            <person name="Suzuki T."/>
            <person name="Murakami Y."/>
            <person name="Suwa Y."/>
            <person name="Takami H."/>
        </authorList>
    </citation>
    <scope>NUCLEOTIDE SEQUENCE</scope>
    <source>
        <strain evidence="3">317325-2</strain>
    </source>
</reference>
<keyword evidence="2" id="KW-0472">Membrane</keyword>
<dbReference type="Proteomes" id="UP000662873">
    <property type="component" value="Chromosome"/>
</dbReference>
<organism evidence="3 4">
    <name type="scientific">Candidatus Nitrosymbiomonas proteolyticus</name>
    <dbReference type="NCBI Taxonomy" id="2608984"/>
    <lineage>
        <taxon>Bacteria</taxon>
        <taxon>Bacillati</taxon>
        <taxon>Armatimonadota</taxon>
        <taxon>Armatimonadota incertae sedis</taxon>
        <taxon>Candidatus Nitrosymbiomonas</taxon>
    </lineage>
</organism>
<accession>A0A809R7E9</accession>
<name>A0A809R7E9_9BACT</name>